<dbReference type="EMBL" id="JBJKTR010000015">
    <property type="protein sequence ID" value="KAL3342680.1"/>
    <property type="molecule type" value="Genomic_DNA"/>
</dbReference>
<keyword evidence="3" id="KW-1133">Transmembrane helix</keyword>
<organism evidence="4 5">
    <name type="scientific">Solanum stoloniferum</name>
    <dbReference type="NCBI Taxonomy" id="62892"/>
    <lineage>
        <taxon>Eukaryota</taxon>
        <taxon>Viridiplantae</taxon>
        <taxon>Streptophyta</taxon>
        <taxon>Embryophyta</taxon>
        <taxon>Tracheophyta</taxon>
        <taxon>Spermatophyta</taxon>
        <taxon>Magnoliopsida</taxon>
        <taxon>eudicotyledons</taxon>
        <taxon>Gunneridae</taxon>
        <taxon>Pentapetalae</taxon>
        <taxon>asterids</taxon>
        <taxon>lamiids</taxon>
        <taxon>Solanales</taxon>
        <taxon>Solanaceae</taxon>
        <taxon>Solanoideae</taxon>
        <taxon>Solaneae</taxon>
        <taxon>Solanum</taxon>
    </lineage>
</organism>
<dbReference type="Gene3D" id="2.80.10.50">
    <property type="match status" value="1"/>
</dbReference>
<comment type="similarity">
    <text evidence="1">Belongs to the protease inhibitor I3 (leguminous Kunitz-type inhibitor) family.</text>
</comment>
<keyword evidence="5" id="KW-1185">Reference proteome</keyword>
<comment type="caution">
    <text evidence="4">The sequence shown here is derived from an EMBL/GenBank/DDBJ whole genome shotgun (WGS) entry which is preliminary data.</text>
</comment>
<evidence type="ECO:0000313" key="5">
    <source>
        <dbReference type="Proteomes" id="UP001627284"/>
    </source>
</evidence>
<evidence type="ECO:0000256" key="2">
    <source>
        <dbReference type="ARBA" id="ARBA00022690"/>
    </source>
</evidence>
<keyword evidence="3" id="KW-0812">Transmembrane</keyword>
<evidence type="ECO:0000313" key="4">
    <source>
        <dbReference type="EMBL" id="KAL3342680.1"/>
    </source>
</evidence>
<dbReference type="Pfam" id="PF00197">
    <property type="entry name" value="Kunitz_legume"/>
    <property type="match status" value="1"/>
</dbReference>
<dbReference type="AlphaFoldDB" id="A0ABD2SFN9"/>
<evidence type="ECO:0000256" key="3">
    <source>
        <dbReference type="SAM" id="Phobius"/>
    </source>
</evidence>
<gene>
    <name evidence="4" type="ORF">AABB24_026620</name>
</gene>
<feature type="transmembrane region" description="Helical" evidence="3">
    <location>
        <begin position="26"/>
        <end position="44"/>
    </location>
</feature>
<dbReference type="Proteomes" id="UP001627284">
    <property type="component" value="Unassembled WGS sequence"/>
</dbReference>
<dbReference type="SUPFAM" id="SSF50386">
    <property type="entry name" value="STI-like"/>
    <property type="match status" value="1"/>
</dbReference>
<dbReference type="PROSITE" id="PS00283">
    <property type="entry name" value="SOYBEAN_KUNITZ"/>
    <property type="match status" value="1"/>
</dbReference>
<dbReference type="CDD" id="cd23372">
    <property type="entry name" value="beta-trefoil_STI_CPI-like"/>
    <property type="match status" value="1"/>
</dbReference>
<dbReference type="InterPro" id="IPR002160">
    <property type="entry name" value="Prot_inh_Kunz-lg"/>
</dbReference>
<accession>A0ABD2SFN9</accession>
<proteinExistence type="inferred from homology"/>
<dbReference type="InterPro" id="IPR011065">
    <property type="entry name" value="Kunitz_inhibitor_STI-like_sf"/>
</dbReference>
<sequence>EALISQKKYSQLTSNKTPHNSNMTNYLFTLSLFLLPFIAFSSTFTSQNPIDLPTATNKLVLDTNGNALDPRASYHIVSIGRGAAGGDVYLGPSPNSSAPCPNGVFRYNSDVGRPIGTPVRFIIKSDHSTRSGIFENQDVNVQFDIATSRLCVIYANWKIGDYDVSLGARLLETGGTLGQGDSSWFKIVKVSELSYNLLYCPGPFVCPSCPVDECQAVGWVRQDGKRRLCLVKDQPFGVNFKKV</sequence>
<keyword evidence="2" id="KW-0646">Protease inhibitor</keyword>
<protein>
    <submittedName>
        <fullName evidence="4">Uncharacterized protein</fullName>
    </submittedName>
</protein>
<name>A0ABD2SFN9_9SOLN</name>
<reference evidence="4 5" key="1">
    <citation type="submission" date="2024-05" db="EMBL/GenBank/DDBJ databases">
        <title>De novo assembly of an allotetraploid wild potato.</title>
        <authorList>
            <person name="Hosaka A.J."/>
        </authorList>
    </citation>
    <scope>NUCLEOTIDE SEQUENCE [LARGE SCALE GENOMIC DNA]</scope>
    <source>
        <tissue evidence="4">Young leaves</tissue>
    </source>
</reference>
<feature type="non-terminal residue" evidence="4">
    <location>
        <position position="1"/>
    </location>
</feature>
<dbReference type="PRINTS" id="PR00291">
    <property type="entry name" value="KUNITZINHBTR"/>
</dbReference>
<dbReference type="PANTHER" id="PTHR33107">
    <property type="entry name" value="KUNITZ TRYPSIN INHIBITOR 2"/>
    <property type="match status" value="1"/>
</dbReference>
<keyword evidence="3" id="KW-0472">Membrane</keyword>
<dbReference type="PANTHER" id="PTHR33107:SF43">
    <property type="entry name" value="KUNITZ-TYPE PROTEASE INHIBITOR"/>
    <property type="match status" value="1"/>
</dbReference>
<dbReference type="SMART" id="SM00452">
    <property type="entry name" value="STI"/>
    <property type="match status" value="1"/>
</dbReference>
<evidence type="ECO:0000256" key="1">
    <source>
        <dbReference type="ARBA" id="ARBA00005440"/>
    </source>
</evidence>
<dbReference type="GO" id="GO:0030414">
    <property type="term" value="F:peptidase inhibitor activity"/>
    <property type="evidence" value="ECO:0007669"/>
    <property type="project" value="UniProtKB-KW"/>
</dbReference>